<evidence type="ECO:0008006" key="3">
    <source>
        <dbReference type="Google" id="ProtNLM"/>
    </source>
</evidence>
<accession>A0A401Z258</accession>
<dbReference type="AlphaFoldDB" id="A0A401Z258"/>
<evidence type="ECO:0000313" key="2">
    <source>
        <dbReference type="Proteomes" id="UP000286931"/>
    </source>
</evidence>
<dbReference type="RefSeq" id="WP_160161762.1">
    <property type="nucleotide sequence ID" value="NZ_BIFH01000043.1"/>
</dbReference>
<dbReference type="Gene3D" id="3.40.50.450">
    <property type="match status" value="1"/>
</dbReference>
<gene>
    <name evidence="1" type="ORF">EHYA_08587</name>
</gene>
<organism evidence="1 2">
    <name type="scientific">Embleya hyalina</name>
    <dbReference type="NCBI Taxonomy" id="516124"/>
    <lineage>
        <taxon>Bacteria</taxon>
        <taxon>Bacillati</taxon>
        <taxon>Actinomycetota</taxon>
        <taxon>Actinomycetes</taxon>
        <taxon>Kitasatosporales</taxon>
        <taxon>Streptomycetaceae</taxon>
        <taxon>Embleya</taxon>
    </lineage>
</organism>
<dbReference type="Pfam" id="PF15891">
    <property type="entry name" value="Nuc_deoxyri_tr2"/>
    <property type="match status" value="1"/>
</dbReference>
<dbReference type="Gene3D" id="3.90.79.10">
    <property type="entry name" value="Nucleoside Triphosphate Pyrophosphohydrolase"/>
    <property type="match status" value="1"/>
</dbReference>
<name>A0A401Z258_9ACTN</name>
<reference evidence="1 2" key="1">
    <citation type="submission" date="2018-12" db="EMBL/GenBank/DDBJ databases">
        <title>Draft genome sequence of Embleya hyalina NBRC 13850T.</title>
        <authorList>
            <person name="Komaki H."/>
            <person name="Hosoyama A."/>
            <person name="Kimura A."/>
            <person name="Ichikawa N."/>
            <person name="Tamura T."/>
        </authorList>
    </citation>
    <scope>NUCLEOTIDE SEQUENCE [LARGE SCALE GENOMIC DNA]</scope>
    <source>
        <strain evidence="1 2">NBRC 13850</strain>
    </source>
</reference>
<dbReference type="InterPro" id="IPR039470">
    <property type="entry name" value="Nuc_deoxyri_tr2"/>
</dbReference>
<dbReference type="EMBL" id="BIFH01000043">
    <property type="protein sequence ID" value="GCE00861.1"/>
    <property type="molecule type" value="Genomic_DNA"/>
</dbReference>
<sequence>MTEIVVVNSPDEAPREWDASVFLAGPTPRAAHVASWRPAALKLIRERWRGPGRLVVFVPEPADGRSWPAHRVQRDWELRNLDRSDRVLFWIPRDPRDLPGLTTNDEWGWLKDSGRAVLGTPPDAPQVRYQRAYALGHDVPVRDTLAATIDTVLDALGTGAARADGELDIPLNVWRTRAFADWYAAQRAAGNTLLGGRIVWVWRHGAQTWLWAAHVRIAIAAEAGRVKDNEVVLGRPDVAAVVLYRRAEPVAASTVVLVREFRSAARTEDGFVREVPGGGGYTAEDGCAEVGQETGLVLVPERLRPHGSRQLAATLAAHHAHVWSAELTEAELARLRDVPGPHGVAGDGERTEVEITTYGELLRDGRVDWSTLGMLAAVLAVGEDQR</sequence>
<dbReference type="OrthoDB" id="9805113at2"/>
<evidence type="ECO:0000313" key="1">
    <source>
        <dbReference type="EMBL" id="GCE00861.1"/>
    </source>
</evidence>
<dbReference type="Proteomes" id="UP000286931">
    <property type="component" value="Unassembled WGS sequence"/>
</dbReference>
<comment type="caution">
    <text evidence="1">The sequence shown here is derived from an EMBL/GenBank/DDBJ whole genome shotgun (WGS) entry which is preliminary data.</text>
</comment>
<keyword evidence="2" id="KW-1185">Reference proteome</keyword>
<proteinExistence type="predicted"/>
<protein>
    <recommendedName>
        <fullName evidence="3">NUDIX hydrolase</fullName>
    </recommendedName>
</protein>